<keyword evidence="1" id="KW-0812">Transmembrane</keyword>
<protein>
    <submittedName>
        <fullName evidence="2">Uncharacterized protein</fullName>
    </submittedName>
</protein>
<keyword evidence="3" id="KW-1185">Reference proteome</keyword>
<evidence type="ECO:0000313" key="2">
    <source>
        <dbReference type="EMBL" id="KAH7138254.1"/>
    </source>
</evidence>
<name>A0A9P9EJI5_9PLEO</name>
<gene>
    <name evidence="2" type="ORF">B0J11DRAFT_10868</name>
</gene>
<sequence>MAPLIQMTVLVPEGSTNHGMENLICSPAQWTDYLIFFAINYVAHAFTLMSPPGETTSETIMSGIWAFFVPGTGAIRSLRWIFSHAITASGAFQEALRAGAVCMVVKKKNEGLERDDWFQQTFKGNTVRLVPIDRIIHGECKMPDDGGYFLAEVPMGIPMKNLVPTGVTTTPDLPQGRFRRFMYERYGNTTAKTTNEINLDNLQLPRTYNVVKIVVGLIQTVYAIYTLWKARGNQIETYGMVAFGLTVTPYAFMSILNSAAAMVTPEYPSMFLIRTPDMEAAERDGGKFGGYIATLKVDNSTLKPTNQTPLDFLDEGKKAWVYRILLTILVLVPIAVIGALAGFKLNTSPGSSARNGWILTWLIIGSLWSFWVRLVKQMSTYVWGTHRDMSLRWYKTSRNFGPWIIIWLIFAGPLCIPAIGGMVQVGMMMGEYGSCVKLSFNPFG</sequence>
<dbReference type="OrthoDB" id="5406607at2759"/>
<dbReference type="Proteomes" id="UP000700596">
    <property type="component" value="Unassembled WGS sequence"/>
</dbReference>
<feature type="transmembrane region" description="Helical" evidence="1">
    <location>
        <begin position="355"/>
        <end position="374"/>
    </location>
</feature>
<comment type="caution">
    <text evidence="2">The sequence shown here is derived from an EMBL/GenBank/DDBJ whole genome shotgun (WGS) entry which is preliminary data.</text>
</comment>
<dbReference type="EMBL" id="JAGMWT010000001">
    <property type="protein sequence ID" value="KAH7138254.1"/>
    <property type="molecule type" value="Genomic_DNA"/>
</dbReference>
<keyword evidence="1" id="KW-1133">Transmembrane helix</keyword>
<feature type="transmembrane region" description="Helical" evidence="1">
    <location>
        <begin position="210"/>
        <end position="228"/>
    </location>
</feature>
<reference evidence="2" key="1">
    <citation type="journal article" date="2021" name="Nat. Commun.">
        <title>Genetic determinants of endophytism in the Arabidopsis root mycobiome.</title>
        <authorList>
            <person name="Mesny F."/>
            <person name="Miyauchi S."/>
            <person name="Thiergart T."/>
            <person name="Pickel B."/>
            <person name="Atanasova L."/>
            <person name="Karlsson M."/>
            <person name="Huettel B."/>
            <person name="Barry K.W."/>
            <person name="Haridas S."/>
            <person name="Chen C."/>
            <person name="Bauer D."/>
            <person name="Andreopoulos W."/>
            <person name="Pangilinan J."/>
            <person name="LaButti K."/>
            <person name="Riley R."/>
            <person name="Lipzen A."/>
            <person name="Clum A."/>
            <person name="Drula E."/>
            <person name="Henrissat B."/>
            <person name="Kohler A."/>
            <person name="Grigoriev I.V."/>
            <person name="Martin F.M."/>
            <person name="Hacquard S."/>
        </authorList>
    </citation>
    <scope>NUCLEOTIDE SEQUENCE</scope>
    <source>
        <strain evidence="2">MPI-CAGE-CH-0243</strain>
    </source>
</reference>
<organism evidence="2 3">
    <name type="scientific">Dendryphion nanum</name>
    <dbReference type="NCBI Taxonomy" id="256645"/>
    <lineage>
        <taxon>Eukaryota</taxon>
        <taxon>Fungi</taxon>
        <taxon>Dikarya</taxon>
        <taxon>Ascomycota</taxon>
        <taxon>Pezizomycotina</taxon>
        <taxon>Dothideomycetes</taxon>
        <taxon>Pleosporomycetidae</taxon>
        <taxon>Pleosporales</taxon>
        <taxon>Torulaceae</taxon>
        <taxon>Dendryphion</taxon>
    </lineage>
</organism>
<keyword evidence="1" id="KW-0472">Membrane</keyword>
<feature type="transmembrane region" description="Helical" evidence="1">
    <location>
        <begin position="400"/>
        <end position="419"/>
    </location>
</feature>
<dbReference type="AlphaFoldDB" id="A0A9P9EJI5"/>
<evidence type="ECO:0000256" key="1">
    <source>
        <dbReference type="SAM" id="Phobius"/>
    </source>
</evidence>
<feature type="transmembrane region" description="Helical" evidence="1">
    <location>
        <begin position="320"/>
        <end position="343"/>
    </location>
</feature>
<accession>A0A9P9EJI5</accession>
<proteinExistence type="predicted"/>
<feature type="transmembrane region" description="Helical" evidence="1">
    <location>
        <begin position="240"/>
        <end position="263"/>
    </location>
</feature>
<evidence type="ECO:0000313" key="3">
    <source>
        <dbReference type="Proteomes" id="UP000700596"/>
    </source>
</evidence>